<proteinExistence type="predicted"/>
<reference evidence="1 2" key="1">
    <citation type="submission" date="2023-02" db="EMBL/GenBank/DDBJ databases">
        <title>Genome sequence of Lentisphaera profundi SAORIC-696.</title>
        <authorList>
            <person name="Kim e."/>
            <person name="Cho J.-C."/>
            <person name="Choi A."/>
            <person name="Kang I."/>
        </authorList>
    </citation>
    <scope>NUCLEOTIDE SEQUENCE [LARGE SCALE GENOMIC DNA]</scope>
    <source>
        <strain evidence="1 2">SAORIC-696</strain>
    </source>
</reference>
<protein>
    <submittedName>
        <fullName evidence="1">Uncharacterized protein</fullName>
    </submittedName>
</protein>
<evidence type="ECO:0000313" key="2">
    <source>
        <dbReference type="Proteomes" id="UP001214250"/>
    </source>
</evidence>
<evidence type="ECO:0000313" key="1">
    <source>
        <dbReference type="EMBL" id="WDE97665.1"/>
    </source>
</evidence>
<sequence length="236" mass="27369">MGKKNKDIEANKQDLKASVLKSTVGIVPFAGPFLSEVVGAVIPNQRIDRIGKFVKELDERLSRFEQSYLNELIKDEECVDLIEECFISASRGISQDRRKYIATLLENGLSEERIEFLETKYLLKLLNELNDMEVLWLRYFYDTTRGGDSEFREKHADVFKIVVVSIGSDEETRRKGALQESYKDHLKRLRLIDEKIKFDRKLGMPEYDQVTGKPKSYYNNVSVLGNNLLRYIGMIQ</sequence>
<dbReference type="EMBL" id="CP117812">
    <property type="protein sequence ID" value="WDE97665.1"/>
    <property type="molecule type" value="Genomic_DNA"/>
</dbReference>
<name>A0ABY7VU18_9BACT</name>
<dbReference type="RefSeq" id="WP_274152188.1">
    <property type="nucleotide sequence ID" value="NZ_CP117812.1"/>
</dbReference>
<gene>
    <name evidence="1" type="ORF">PQO03_17715</name>
</gene>
<accession>A0ABY7VU18</accession>
<dbReference type="Proteomes" id="UP001214250">
    <property type="component" value="Chromosome 2"/>
</dbReference>
<organism evidence="1 2">
    <name type="scientific">Lentisphaera profundi</name>
    <dbReference type="NCBI Taxonomy" id="1658616"/>
    <lineage>
        <taxon>Bacteria</taxon>
        <taxon>Pseudomonadati</taxon>
        <taxon>Lentisphaerota</taxon>
        <taxon>Lentisphaeria</taxon>
        <taxon>Lentisphaerales</taxon>
        <taxon>Lentisphaeraceae</taxon>
        <taxon>Lentisphaera</taxon>
    </lineage>
</organism>
<keyword evidence="2" id="KW-1185">Reference proteome</keyword>